<evidence type="ECO:0000256" key="1">
    <source>
        <dbReference type="SAM" id="Phobius"/>
    </source>
</evidence>
<comment type="caution">
    <text evidence="2">The sequence shown here is derived from an EMBL/GenBank/DDBJ whole genome shotgun (WGS) entry which is preliminary data.</text>
</comment>
<evidence type="ECO:0008006" key="4">
    <source>
        <dbReference type="Google" id="ProtNLM"/>
    </source>
</evidence>
<evidence type="ECO:0000313" key="3">
    <source>
        <dbReference type="Proteomes" id="UP000183085"/>
    </source>
</evidence>
<proteinExistence type="predicted"/>
<protein>
    <recommendedName>
        <fullName evidence="4">DUF2273 domain-containing protein</fullName>
    </recommendedName>
</protein>
<keyword evidence="1" id="KW-0812">Transmembrane</keyword>
<dbReference type="Pfam" id="PF10031">
    <property type="entry name" value="DUF2273"/>
    <property type="match status" value="1"/>
</dbReference>
<dbReference type="EMBL" id="MNYI01000236">
    <property type="protein sequence ID" value="OIP36615.1"/>
    <property type="molecule type" value="Genomic_DNA"/>
</dbReference>
<organism evidence="2 3">
    <name type="scientific">Candidatus Desantisbacteria bacterium CG2_30_40_21</name>
    <dbReference type="NCBI Taxonomy" id="1817895"/>
    <lineage>
        <taxon>Bacteria</taxon>
        <taxon>Candidatus Desantisiibacteriota</taxon>
    </lineage>
</organism>
<evidence type="ECO:0000313" key="2">
    <source>
        <dbReference type="EMBL" id="OIP36615.1"/>
    </source>
</evidence>
<dbReference type="STRING" id="1817895.AUJ95_09265"/>
<feature type="transmembrane region" description="Helical" evidence="1">
    <location>
        <begin position="20"/>
        <end position="53"/>
    </location>
</feature>
<dbReference type="Proteomes" id="UP000183085">
    <property type="component" value="Unassembled WGS sequence"/>
</dbReference>
<name>A0A1J5DXZ9_9BACT</name>
<dbReference type="AlphaFoldDB" id="A0A1J5DXZ9"/>
<gene>
    <name evidence="2" type="ORF">AUJ95_09265</name>
</gene>
<reference evidence="2 3" key="1">
    <citation type="journal article" date="2016" name="Environ. Microbiol.">
        <title>Genomic resolution of a cold subsurface aquifer community provides metabolic insights for novel microbes adapted to high CO concentrations.</title>
        <authorList>
            <person name="Probst A.J."/>
            <person name="Castelle C.J."/>
            <person name="Singh A."/>
            <person name="Brown C.T."/>
            <person name="Anantharaman K."/>
            <person name="Sharon I."/>
            <person name="Hug L.A."/>
            <person name="Burstein D."/>
            <person name="Emerson J.B."/>
            <person name="Thomas B.C."/>
            <person name="Banfield J.F."/>
        </authorList>
    </citation>
    <scope>NUCLEOTIDE SEQUENCE [LARGE SCALE GENOMIC DNA]</scope>
    <source>
        <strain evidence="2">CG2_30_40_21</strain>
    </source>
</reference>
<dbReference type="InterPro" id="IPR018730">
    <property type="entry name" value="DUF2273"/>
</dbReference>
<accession>A0A1J5DXZ9</accession>
<keyword evidence="1" id="KW-1133">Transmembrane helix</keyword>
<keyword evidence="1" id="KW-0472">Membrane</keyword>
<sequence>MNDLKKILLTFMTENPGTVIGTLLGLAVGLMVISFGLTKVVILLIIVLIFFLLGRMRDMKG</sequence>